<evidence type="ECO:0000256" key="1">
    <source>
        <dbReference type="ARBA" id="ARBA00022723"/>
    </source>
</evidence>
<dbReference type="CDD" id="cd00429">
    <property type="entry name" value="RPE"/>
    <property type="match status" value="1"/>
</dbReference>
<dbReference type="SUPFAM" id="SSF51366">
    <property type="entry name" value="Ribulose-phoshate binding barrel"/>
    <property type="match status" value="1"/>
</dbReference>
<evidence type="ECO:0000256" key="2">
    <source>
        <dbReference type="ARBA" id="ARBA00023235"/>
    </source>
</evidence>
<organism evidence="3 4">
    <name type="scientific">Plantactinospora mayteni</name>
    <dbReference type="NCBI Taxonomy" id="566021"/>
    <lineage>
        <taxon>Bacteria</taxon>
        <taxon>Bacillati</taxon>
        <taxon>Actinomycetota</taxon>
        <taxon>Actinomycetes</taxon>
        <taxon>Micromonosporales</taxon>
        <taxon>Micromonosporaceae</taxon>
        <taxon>Plantactinospora</taxon>
    </lineage>
</organism>
<evidence type="ECO:0000313" key="4">
    <source>
        <dbReference type="Proteomes" id="UP000621500"/>
    </source>
</evidence>
<keyword evidence="4" id="KW-1185">Reference proteome</keyword>
<reference evidence="3 4" key="1">
    <citation type="submission" date="2021-01" db="EMBL/GenBank/DDBJ databases">
        <title>Whole genome shotgun sequence of Plantactinospora mayteni NBRC 109088.</title>
        <authorList>
            <person name="Komaki H."/>
            <person name="Tamura T."/>
        </authorList>
    </citation>
    <scope>NUCLEOTIDE SEQUENCE [LARGE SCALE GENOMIC DNA]</scope>
    <source>
        <strain evidence="3 4">NBRC 109088</strain>
    </source>
</reference>
<evidence type="ECO:0000313" key="3">
    <source>
        <dbReference type="EMBL" id="GIG94529.1"/>
    </source>
</evidence>
<dbReference type="RefSeq" id="WP_203856187.1">
    <property type="nucleotide sequence ID" value="NZ_BAAAZQ010000005.1"/>
</dbReference>
<dbReference type="Gene3D" id="3.20.20.70">
    <property type="entry name" value="Aldolase class I"/>
    <property type="match status" value="1"/>
</dbReference>
<protein>
    <submittedName>
        <fullName evidence="3">D-allulose-6-phosphate 3-epimerase</fullName>
    </submittedName>
</protein>
<proteinExistence type="predicted"/>
<sequence length="232" mass="24986">MSFWNRFPSNRLLVDLSLWSADLTDLATDVRRTAPFADLFHIDVADGHFVDQLLFFPDVVAALRRLTSTPMHVHLMVDNPARIAPAFAEAGADLITVHAETEHVSQAINVIRSHGKAAGLALRLDTDPATIVDHLAQVDAVVAICTPLGSKGTDASSEMPARIQALRHLISQHPRRAAIRIVADGGIRRHTVPRFAEAGVHAVVAGSLVFEAPDPADTVDWLRAAGLWAAGS</sequence>
<comment type="caution">
    <text evidence="3">The sequence shown here is derived from an EMBL/GenBank/DDBJ whole genome shotgun (WGS) entry which is preliminary data.</text>
</comment>
<dbReference type="PANTHER" id="PTHR11749">
    <property type="entry name" value="RIBULOSE-5-PHOSPHATE-3-EPIMERASE"/>
    <property type="match status" value="1"/>
</dbReference>
<dbReference type="InterPro" id="IPR013785">
    <property type="entry name" value="Aldolase_TIM"/>
</dbReference>
<gene>
    <name evidence="3" type="ORF">Pma05_11020</name>
</gene>
<accession>A0ABQ4EIJ5</accession>
<dbReference type="Pfam" id="PF00834">
    <property type="entry name" value="Ribul_P_3_epim"/>
    <property type="match status" value="1"/>
</dbReference>
<dbReference type="Proteomes" id="UP000621500">
    <property type="component" value="Unassembled WGS sequence"/>
</dbReference>
<dbReference type="EMBL" id="BONX01000006">
    <property type="protein sequence ID" value="GIG94529.1"/>
    <property type="molecule type" value="Genomic_DNA"/>
</dbReference>
<dbReference type="InterPro" id="IPR011060">
    <property type="entry name" value="RibuloseP-bd_barrel"/>
</dbReference>
<keyword evidence="2" id="KW-0413">Isomerase</keyword>
<keyword evidence="1" id="KW-0479">Metal-binding</keyword>
<name>A0ABQ4EIJ5_9ACTN</name>
<dbReference type="InterPro" id="IPR000056">
    <property type="entry name" value="Ribul_P_3_epim-like"/>
</dbReference>